<dbReference type="GO" id="GO:0046933">
    <property type="term" value="F:proton-transporting ATP synthase activity, rotational mechanism"/>
    <property type="evidence" value="ECO:0007669"/>
    <property type="project" value="UniProtKB-UniRule"/>
</dbReference>
<dbReference type="Proteomes" id="UP000291269">
    <property type="component" value="Unassembled WGS sequence"/>
</dbReference>
<comment type="function">
    <text evidence="4">Produces ATP from ADP in the presence of a proton gradient across the membrane.</text>
</comment>
<dbReference type="OrthoDB" id="9781718at2"/>
<dbReference type="AlphaFoldDB" id="A0A4Q2KAH5"/>
<comment type="similarity">
    <text evidence="1 4">Belongs to the V-ATPase D subunit family.</text>
</comment>
<dbReference type="HAMAP" id="MF_00271">
    <property type="entry name" value="ATP_synth_D_arch"/>
    <property type="match status" value="1"/>
</dbReference>
<dbReference type="GO" id="GO:0046961">
    <property type="term" value="F:proton-transporting ATPase activity, rotational mechanism"/>
    <property type="evidence" value="ECO:0007669"/>
    <property type="project" value="InterPro"/>
</dbReference>
<dbReference type="GO" id="GO:0042777">
    <property type="term" value="P:proton motive force-driven plasma membrane ATP synthesis"/>
    <property type="evidence" value="ECO:0007669"/>
    <property type="project" value="UniProtKB-UniRule"/>
</dbReference>
<dbReference type="EMBL" id="SDOZ01000002">
    <property type="protein sequence ID" value="RXZ60999.1"/>
    <property type="molecule type" value="Genomic_DNA"/>
</dbReference>
<dbReference type="PANTHER" id="PTHR11671">
    <property type="entry name" value="V-TYPE ATP SYNTHASE SUBUNIT D"/>
    <property type="match status" value="1"/>
</dbReference>
<keyword evidence="2 4" id="KW-0813">Transport</keyword>
<evidence type="ECO:0000256" key="3">
    <source>
        <dbReference type="ARBA" id="ARBA00023065"/>
    </source>
</evidence>
<dbReference type="Gene3D" id="1.10.287.3240">
    <property type="match status" value="1"/>
</dbReference>
<keyword evidence="4" id="KW-0375">Hydrogen ion transport</keyword>
<name>A0A4Q2KAH5_9FIRM</name>
<evidence type="ECO:0000256" key="1">
    <source>
        <dbReference type="ARBA" id="ARBA00005850"/>
    </source>
</evidence>
<evidence type="ECO:0000313" key="5">
    <source>
        <dbReference type="EMBL" id="RXZ60999.1"/>
    </source>
</evidence>
<organism evidence="5 6">
    <name type="scientific">Candidatus Borkfalkia ceftriaxoniphila</name>
    <dbReference type="NCBI Taxonomy" id="2508949"/>
    <lineage>
        <taxon>Bacteria</taxon>
        <taxon>Bacillati</taxon>
        <taxon>Bacillota</taxon>
        <taxon>Clostridia</taxon>
        <taxon>Christensenellales</taxon>
        <taxon>Christensenellaceae</taxon>
        <taxon>Candidatus Borkfalkia</taxon>
    </lineage>
</organism>
<proteinExistence type="inferred from homology"/>
<dbReference type="Pfam" id="PF01813">
    <property type="entry name" value="ATP-synt_D"/>
    <property type="match status" value="1"/>
</dbReference>
<evidence type="ECO:0000256" key="4">
    <source>
        <dbReference type="HAMAP-Rule" id="MF_00271"/>
    </source>
</evidence>
<comment type="caution">
    <text evidence="5">The sequence shown here is derived from an EMBL/GenBank/DDBJ whole genome shotgun (WGS) entry which is preliminary data.</text>
</comment>
<keyword evidence="6" id="KW-1185">Reference proteome</keyword>
<dbReference type="NCBIfam" id="TIGR00309">
    <property type="entry name" value="V_ATPase_subD"/>
    <property type="match status" value="1"/>
</dbReference>
<evidence type="ECO:0000256" key="2">
    <source>
        <dbReference type="ARBA" id="ARBA00022448"/>
    </source>
</evidence>
<dbReference type="GO" id="GO:0005524">
    <property type="term" value="F:ATP binding"/>
    <property type="evidence" value="ECO:0007669"/>
    <property type="project" value="UniProtKB-UniRule"/>
</dbReference>
<protein>
    <recommendedName>
        <fullName evidence="4">V-type ATP synthase subunit D</fullName>
    </recommendedName>
    <alternativeName>
        <fullName evidence="4">V-ATPase subunit D</fullName>
    </alternativeName>
</protein>
<reference evidence="5 6" key="1">
    <citation type="journal article" date="2019" name="Gut">
        <title>Antibiotics-induced monodominance of a novel gut bacterial order.</title>
        <authorList>
            <person name="Hildebrand F."/>
            <person name="Moitinho-Silva L."/>
            <person name="Blasche S."/>
            <person name="Jahn M.T."/>
            <person name="Gossmann T.I."/>
            <person name="Heuerta-Cepas J."/>
            <person name="Hercog R."/>
            <person name="Luetge M."/>
            <person name="Bahram M."/>
            <person name="Pryszlak A."/>
            <person name="Alves R.J."/>
            <person name="Waszak S.M."/>
            <person name="Zhu A."/>
            <person name="Ye L."/>
            <person name="Costea P.I."/>
            <person name="Aalvink S."/>
            <person name="Belzer C."/>
            <person name="Forslund S.K."/>
            <person name="Sunagawa S."/>
            <person name="Hentschel U."/>
            <person name="Merten C."/>
            <person name="Patil K.R."/>
            <person name="Benes V."/>
            <person name="Bork P."/>
        </authorList>
    </citation>
    <scope>NUCLEOTIDE SEQUENCE [LARGE SCALE GENOMIC DNA]</scope>
    <source>
        <strain evidence="5 6">HDS1380</strain>
    </source>
</reference>
<dbReference type="RefSeq" id="WP_129223235.1">
    <property type="nucleotide sequence ID" value="NZ_SDOZ01000002.1"/>
</dbReference>
<keyword evidence="3 4" id="KW-0406">Ion transport</keyword>
<gene>
    <name evidence="4" type="primary">atpD</name>
    <name evidence="5" type="ORF">ESZ91_01045</name>
</gene>
<keyword evidence="4" id="KW-0066">ATP synthesis</keyword>
<dbReference type="InterPro" id="IPR002699">
    <property type="entry name" value="V_ATPase_D"/>
</dbReference>
<evidence type="ECO:0000313" key="6">
    <source>
        <dbReference type="Proteomes" id="UP000291269"/>
    </source>
</evidence>
<sequence>MARLNKNPTRMELKKLKARLKTAQRGHKLLKDKTDEMVRRFSVLAREIKKLRAETEGDVVRVLKQFSLARGLMPKKDIELLFSMPSVSVEPGCGLGNFMNLEVPKIVLEERKDASSPLPYSYVDVTSEADYAVELAGEVLDKLVRLAEQEKILRMLAVEIERSKRRVNALEYVLIPDLEETIRYISMKLEENERAGLTRLMKVKDMIEAKNANQ</sequence>
<accession>A0A4Q2KAH5</accession>